<dbReference type="InterPro" id="IPR003788">
    <property type="entry name" value="NDUFAF7"/>
</dbReference>
<dbReference type="InterPro" id="IPR029063">
    <property type="entry name" value="SAM-dependent_MTases_sf"/>
</dbReference>
<name>A0ABX7PUU7_9BACT</name>
<dbReference type="GO" id="GO:0008168">
    <property type="term" value="F:methyltransferase activity"/>
    <property type="evidence" value="ECO:0007669"/>
    <property type="project" value="UniProtKB-KW"/>
</dbReference>
<dbReference type="EMBL" id="CP065956">
    <property type="protein sequence ID" value="QSR86682.1"/>
    <property type="molecule type" value="Genomic_DNA"/>
</dbReference>
<gene>
    <name evidence="3" type="ORF">EM20IM_09460</name>
</gene>
<proteinExistence type="predicted"/>
<organism evidence="3 4">
    <name type="scientific">Candidatus Methylacidiphilum infernorum</name>
    <dbReference type="NCBI Taxonomy" id="511746"/>
    <lineage>
        <taxon>Bacteria</taxon>
        <taxon>Pseudomonadati</taxon>
        <taxon>Verrucomicrobiota</taxon>
        <taxon>Methylacidiphilae</taxon>
        <taxon>Methylacidiphilales</taxon>
        <taxon>Methylacidiphilaceae</taxon>
        <taxon>Methylacidiphilum (ex Ratnadevi et al. 2023)</taxon>
    </lineage>
</organism>
<dbReference type="SUPFAM" id="SSF53335">
    <property type="entry name" value="S-adenosyl-L-methionine-dependent methyltransferases"/>
    <property type="match status" value="1"/>
</dbReference>
<accession>A0ABX7PUU7</accession>
<evidence type="ECO:0000313" key="4">
    <source>
        <dbReference type="Proteomes" id="UP000663088"/>
    </source>
</evidence>
<dbReference type="Gene3D" id="3.40.50.12710">
    <property type="match status" value="1"/>
</dbReference>
<evidence type="ECO:0000313" key="3">
    <source>
        <dbReference type="EMBL" id="QSR86682.1"/>
    </source>
</evidence>
<sequence>MINPNRLESPLLKELLYLIDQKGPIPFDLYMSIHQGHPHFGYYSRGTQKKIGKNGDFYTSVSVGSLFGECLAWQCCEAWKQLEMNGSLWILEAGAGGGELACDIVDWLDKNEPGLSKNLSYLFLEPFAENQEEQRKEIQKRLGQIHRFHWFLGWEDLPTLSSTVILIANEFLDSLPFKRITFRNGQWMEQYLYSNKENKLCFVDLPITKGSLLEDLIHKITLPEIDGYTTEIHTEAWKWILQAGTKLESSLFFIIDYGLSEGEYFAPWRSKGTLRCYKDHKVFSDPLLFPGTSDITAHLNFSLVVKAAEESGMEAIGWLDQHHFFMGWLDQMHSMDPLFLLKDPRRESWIRKFFMLSHPLFMGKSFKFLLLSKNLPPGLRLSGLKFCRLKKP</sequence>
<protein>
    <submittedName>
        <fullName evidence="3">SAM-dependent methyltransferase</fullName>
    </submittedName>
</protein>
<keyword evidence="4" id="KW-1185">Reference proteome</keyword>
<evidence type="ECO:0000256" key="2">
    <source>
        <dbReference type="ARBA" id="ARBA00022679"/>
    </source>
</evidence>
<dbReference type="Pfam" id="PF02636">
    <property type="entry name" value="Methyltransf_28"/>
    <property type="match status" value="1"/>
</dbReference>
<dbReference type="PANTHER" id="PTHR12049:SF7">
    <property type="entry name" value="PROTEIN ARGININE METHYLTRANSFERASE NDUFAF7, MITOCHONDRIAL"/>
    <property type="match status" value="1"/>
</dbReference>
<keyword evidence="1 3" id="KW-0489">Methyltransferase</keyword>
<dbReference type="RefSeq" id="WP_206846635.1">
    <property type="nucleotide sequence ID" value="NZ_CP065956.1"/>
</dbReference>
<dbReference type="PANTHER" id="PTHR12049">
    <property type="entry name" value="PROTEIN ARGININE METHYLTRANSFERASE NDUFAF7, MITOCHONDRIAL"/>
    <property type="match status" value="1"/>
</dbReference>
<dbReference type="GO" id="GO:0032259">
    <property type="term" value="P:methylation"/>
    <property type="evidence" value="ECO:0007669"/>
    <property type="project" value="UniProtKB-KW"/>
</dbReference>
<dbReference type="InterPro" id="IPR038375">
    <property type="entry name" value="NDUFAF7_sf"/>
</dbReference>
<reference evidence="3 4" key="1">
    <citation type="submission" date="2020-12" db="EMBL/GenBank/DDBJ databases">
        <authorList>
            <person name="Awala S.I."/>
            <person name="Gwak J.-H."/>
            <person name="Kim S.-J."/>
            <person name="Rhee S.-K."/>
        </authorList>
    </citation>
    <scope>NUCLEOTIDE SEQUENCE [LARGE SCALE GENOMIC DNA]</scope>
    <source>
        <strain evidence="3 4">IT5</strain>
    </source>
</reference>
<evidence type="ECO:0000256" key="1">
    <source>
        <dbReference type="ARBA" id="ARBA00022603"/>
    </source>
</evidence>
<dbReference type="Proteomes" id="UP000663088">
    <property type="component" value="Chromosome"/>
</dbReference>
<keyword evidence="2" id="KW-0808">Transferase</keyword>